<evidence type="ECO:0000313" key="2">
    <source>
        <dbReference type="Proteomes" id="UP000289738"/>
    </source>
</evidence>
<sequence>MTMWMESECDKLIMVVVNKNHIDIDVYPFTIELQSNFLFYSFHSLKKCRPYFF</sequence>
<evidence type="ECO:0000313" key="1">
    <source>
        <dbReference type="EMBL" id="RYR74984.1"/>
    </source>
</evidence>
<keyword evidence="2" id="KW-1185">Reference proteome</keyword>
<dbReference type="EMBL" id="SDMP01000002">
    <property type="protein sequence ID" value="RYR74984.1"/>
    <property type="molecule type" value="Genomic_DNA"/>
</dbReference>
<dbReference type="STRING" id="3818.A0A445EHS8"/>
<reference evidence="1 2" key="1">
    <citation type="submission" date="2019-01" db="EMBL/GenBank/DDBJ databases">
        <title>Sequencing of cultivated peanut Arachis hypogaea provides insights into genome evolution and oil improvement.</title>
        <authorList>
            <person name="Chen X."/>
        </authorList>
    </citation>
    <scope>NUCLEOTIDE SEQUENCE [LARGE SCALE GENOMIC DNA]</scope>
    <source>
        <strain evidence="2">cv. Fuhuasheng</strain>
        <tissue evidence="1">Leaves</tissue>
    </source>
</reference>
<name>A0A445EHS8_ARAHY</name>
<proteinExistence type="predicted"/>
<gene>
    <name evidence="1" type="ORF">Ahy_A02g009694</name>
</gene>
<organism evidence="1 2">
    <name type="scientific">Arachis hypogaea</name>
    <name type="common">Peanut</name>
    <dbReference type="NCBI Taxonomy" id="3818"/>
    <lineage>
        <taxon>Eukaryota</taxon>
        <taxon>Viridiplantae</taxon>
        <taxon>Streptophyta</taxon>
        <taxon>Embryophyta</taxon>
        <taxon>Tracheophyta</taxon>
        <taxon>Spermatophyta</taxon>
        <taxon>Magnoliopsida</taxon>
        <taxon>eudicotyledons</taxon>
        <taxon>Gunneridae</taxon>
        <taxon>Pentapetalae</taxon>
        <taxon>rosids</taxon>
        <taxon>fabids</taxon>
        <taxon>Fabales</taxon>
        <taxon>Fabaceae</taxon>
        <taxon>Papilionoideae</taxon>
        <taxon>50 kb inversion clade</taxon>
        <taxon>dalbergioids sensu lato</taxon>
        <taxon>Dalbergieae</taxon>
        <taxon>Pterocarpus clade</taxon>
        <taxon>Arachis</taxon>
    </lineage>
</organism>
<dbReference type="AlphaFoldDB" id="A0A445EHS8"/>
<comment type="caution">
    <text evidence="1">The sequence shown here is derived from an EMBL/GenBank/DDBJ whole genome shotgun (WGS) entry which is preliminary data.</text>
</comment>
<accession>A0A445EHS8</accession>
<dbReference type="Proteomes" id="UP000289738">
    <property type="component" value="Chromosome A02"/>
</dbReference>
<protein>
    <submittedName>
        <fullName evidence="1">Uncharacterized protein</fullName>
    </submittedName>
</protein>